<evidence type="ECO:0000313" key="3">
    <source>
        <dbReference type="EMBL" id="TCI01973.1"/>
    </source>
</evidence>
<dbReference type="Proteomes" id="UP000292554">
    <property type="component" value="Unassembled WGS sequence"/>
</dbReference>
<feature type="transmembrane region" description="Helical" evidence="1">
    <location>
        <begin position="20"/>
        <end position="41"/>
    </location>
</feature>
<keyword evidence="1" id="KW-0472">Membrane</keyword>
<proteinExistence type="predicted"/>
<name>A0ABY2AI68_9GAMM</name>
<dbReference type="EMBL" id="SJXE01000009">
    <property type="protein sequence ID" value="TCI01973.1"/>
    <property type="molecule type" value="Genomic_DNA"/>
</dbReference>
<reference evidence="3 4" key="1">
    <citation type="submission" date="2019-02" db="EMBL/GenBank/DDBJ databases">
        <title>Corallincola luteus sp. nov., a marine bacterium isolated from surface sediment of Bohai Sea in China.</title>
        <authorList>
            <person name="Ren Q."/>
        </authorList>
    </citation>
    <scope>NUCLEOTIDE SEQUENCE [LARGE SCALE GENOMIC DNA]</scope>
    <source>
        <strain evidence="3 4">DASS28</strain>
    </source>
</reference>
<sequence>MGFGSGFNPYGVDNIQWNSATVPAPASIALLGLAVAGFAFARKRHSA</sequence>
<gene>
    <name evidence="3" type="ORF">EZV61_15450</name>
</gene>
<feature type="domain" description="Ice-binding protein C-terminal" evidence="2">
    <location>
        <begin position="21"/>
        <end position="43"/>
    </location>
</feature>
<keyword evidence="4" id="KW-1185">Reference proteome</keyword>
<keyword evidence="1" id="KW-1133">Transmembrane helix</keyword>
<accession>A0ABY2AI68</accession>
<dbReference type="NCBIfam" id="TIGR02595">
    <property type="entry name" value="PEP_CTERM"/>
    <property type="match status" value="1"/>
</dbReference>
<protein>
    <submittedName>
        <fullName evidence="3">PEP-CTERM sorting domain-containing protein</fullName>
    </submittedName>
</protein>
<keyword evidence="1" id="KW-0812">Transmembrane</keyword>
<comment type="caution">
    <text evidence="3">The sequence shown here is derived from an EMBL/GenBank/DDBJ whole genome shotgun (WGS) entry which is preliminary data.</text>
</comment>
<organism evidence="3 4">
    <name type="scientific">Corallincola luteus</name>
    <dbReference type="NCBI Taxonomy" id="1775177"/>
    <lineage>
        <taxon>Bacteria</taxon>
        <taxon>Pseudomonadati</taxon>
        <taxon>Pseudomonadota</taxon>
        <taxon>Gammaproteobacteria</taxon>
        <taxon>Alteromonadales</taxon>
        <taxon>Psychromonadaceae</taxon>
        <taxon>Corallincola</taxon>
    </lineage>
</organism>
<evidence type="ECO:0000256" key="1">
    <source>
        <dbReference type="SAM" id="Phobius"/>
    </source>
</evidence>
<evidence type="ECO:0000259" key="2">
    <source>
        <dbReference type="Pfam" id="PF07589"/>
    </source>
</evidence>
<dbReference type="Pfam" id="PF07589">
    <property type="entry name" value="PEP-CTERM"/>
    <property type="match status" value="1"/>
</dbReference>
<dbReference type="InterPro" id="IPR013424">
    <property type="entry name" value="Ice-binding_C"/>
</dbReference>
<evidence type="ECO:0000313" key="4">
    <source>
        <dbReference type="Proteomes" id="UP000292554"/>
    </source>
</evidence>
<dbReference type="RefSeq" id="WP_131416762.1">
    <property type="nucleotide sequence ID" value="NZ_SJXE01000009.1"/>
</dbReference>